<keyword evidence="1" id="KW-0175">Coiled coil</keyword>
<dbReference type="EMBL" id="JSUM01000005">
    <property type="protein sequence ID" value="KGQ70895.1"/>
    <property type="molecule type" value="Genomic_DNA"/>
</dbReference>
<reference evidence="3 4" key="1">
    <citation type="submission" date="2014-11" db="EMBL/GenBank/DDBJ databases">
        <title>Draft genome sequence of Chelonobacter oris 1662T, associated with respiratory disease in Hermann's Tortoises.</title>
        <authorList>
            <person name="Kudirkiene E."/>
            <person name="Hansen M.J."/>
            <person name="Bojesen A.M."/>
        </authorList>
    </citation>
    <scope>NUCLEOTIDE SEQUENCE [LARGE SCALE GENOMIC DNA]</scope>
    <source>
        <strain evidence="3 4">1662</strain>
    </source>
</reference>
<dbReference type="InterPro" id="IPR043605">
    <property type="entry name" value="DUF883_C"/>
</dbReference>
<gene>
    <name evidence="3" type="ORF">OA57_04115</name>
</gene>
<comment type="caution">
    <text evidence="3">The sequence shown here is derived from an EMBL/GenBank/DDBJ whole genome shotgun (WGS) entry which is preliminary data.</text>
</comment>
<accession>A0A0A3AUW0</accession>
<evidence type="ECO:0000259" key="2">
    <source>
        <dbReference type="Pfam" id="PF19029"/>
    </source>
</evidence>
<dbReference type="OrthoDB" id="5687816at2"/>
<feature type="coiled-coil region" evidence="1">
    <location>
        <begin position="2"/>
        <end position="62"/>
    </location>
</feature>
<dbReference type="Proteomes" id="UP000030380">
    <property type="component" value="Unassembled WGS sequence"/>
</dbReference>
<name>A0A0A3AUW0_9PAST</name>
<dbReference type="RefSeq" id="WP_034613884.1">
    <property type="nucleotide sequence ID" value="NZ_JSUM01000005.1"/>
</dbReference>
<evidence type="ECO:0000256" key="1">
    <source>
        <dbReference type="SAM" id="Coils"/>
    </source>
</evidence>
<dbReference type="InterPro" id="IPR010279">
    <property type="entry name" value="YqjD/ElaB"/>
</dbReference>
<dbReference type="Pfam" id="PF19029">
    <property type="entry name" value="DUF883_C"/>
    <property type="match status" value="1"/>
</dbReference>
<evidence type="ECO:0000313" key="4">
    <source>
        <dbReference type="Proteomes" id="UP000030380"/>
    </source>
</evidence>
<dbReference type="GO" id="GO:0043022">
    <property type="term" value="F:ribosome binding"/>
    <property type="evidence" value="ECO:0007669"/>
    <property type="project" value="InterPro"/>
</dbReference>
<proteinExistence type="predicted"/>
<organism evidence="3 4">
    <name type="scientific">Chelonobacter oris</name>
    <dbReference type="NCBI Taxonomy" id="505317"/>
    <lineage>
        <taxon>Bacteria</taxon>
        <taxon>Pseudomonadati</taxon>
        <taxon>Pseudomonadota</taxon>
        <taxon>Gammaproteobacteria</taxon>
        <taxon>Pasteurellales</taxon>
        <taxon>Pasteurellaceae</taxon>
        <taxon>Chelonobacter</taxon>
    </lineage>
</organism>
<feature type="domain" description="DUF883" evidence="2">
    <location>
        <begin position="75"/>
        <end position="103"/>
    </location>
</feature>
<dbReference type="AlphaFoldDB" id="A0A0A3AUW0"/>
<sequence length="103" mass="11492">MKNDFENKREQLLSELQDILQSAEDLFEAGKDVGSDEFKKLKKRLSEQSDGYRQQLDDLQSKVSAKAKYAAKQSDALIQDNPYKAIGLAAGVAFVAGLLINRK</sequence>
<dbReference type="PANTHER" id="PTHR35893:SF3">
    <property type="entry name" value="INNER MEMBRANE PROTEIN"/>
    <property type="match status" value="1"/>
</dbReference>
<evidence type="ECO:0000313" key="3">
    <source>
        <dbReference type="EMBL" id="KGQ70895.1"/>
    </source>
</evidence>
<dbReference type="PANTHER" id="PTHR35893">
    <property type="entry name" value="INNER MEMBRANE PROTEIN-RELATED"/>
    <property type="match status" value="1"/>
</dbReference>
<dbReference type="STRING" id="505317.OA57_04115"/>
<keyword evidence="4" id="KW-1185">Reference proteome</keyword>
<protein>
    <recommendedName>
        <fullName evidence="2">DUF883 domain-containing protein</fullName>
    </recommendedName>
</protein>